<organism evidence="1">
    <name type="scientific">Arundo donax</name>
    <name type="common">Giant reed</name>
    <name type="synonym">Donax arundinaceus</name>
    <dbReference type="NCBI Taxonomy" id="35708"/>
    <lineage>
        <taxon>Eukaryota</taxon>
        <taxon>Viridiplantae</taxon>
        <taxon>Streptophyta</taxon>
        <taxon>Embryophyta</taxon>
        <taxon>Tracheophyta</taxon>
        <taxon>Spermatophyta</taxon>
        <taxon>Magnoliopsida</taxon>
        <taxon>Liliopsida</taxon>
        <taxon>Poales</taxon>
        <taxon>Poaceae</taxon>
        <taxon>PACMAD clade</taxon>
        <taxon>Arundinoideae</taxon>
        <taxon>Arundineae</taxon>
        <taxon>Arundo</taxon>
    </lineage>
</organism>
<reference evidence="1" key="2">
    <citation type="journal article" date="2015" name="Data Brief">
        <title>Shoot transcriptome of the giant reed, Arundo donax.</title>
        <authorList>
            <person name="Barrero R.A."/>
            <person name="Guerrero F.D."/>
            <person name="Moolhuijzen P."/>
            <person name="Goolsby J.A."/>
            <person name="Tidwell J."/>
            <person name="Bellgard S.E."/>
            <person name="Bellgard M.I."/>
        </authorList>
    </citation>
    <scope>NUCLEOTIDE SEQUENCE</scope>
    <source>
        <tissue evidence="1">Shoot tissue taken approximately 20 cm above the soil surface</tissue>
    </source>
</reference>
<dbReference type="EMBL" id="GBRH01188992">
    <property type="protein sequence ID" value="JAE08904.1"/>
    <property type="molecule type" value="Transcribed_RNA"/>
</dbReference>
<evidence type="ECO:0000313" key="1">
    <source>
        <dbReference type="EMBL" id="JAE08904.1"/>
    </source>
</evidence>
<name>A0A0A9FCF6_ARUDO</name>
<accession>A0A0A9FCF6</accession>
<proteinExistence type="predicted"/>
<protein>
    <submittedName>
        <fullName evidence="1">Uncharacterized protein</fullName>
    </submittedName>
</protein>
<dbReference type="AlphaFoldDB" id="A0A0A9FCF6"/>
<reference evidence="1" key="1">
    <citation type="submission" date="2014-09" db="EMBL/GenBank/DDBJ databases">
        <authorList>
            <person name="Magalhaes I.L.F."/>
            <person name="Oliveira U."/>
            <person name="Santos F.R."/>
            <person name="Vidigal T.H.D.A."/>
            <person name="Brescovit A.D."/>
            <person name="Santos A.J."/>
        </authorList>
    </citation>
    <scope>NUCLEOTIDE SEQUENCE</scope>
    <source>
        <tissue evidence="1">Shoot tissue taken approximately 20 cm above the soil surface</tissue>
    </source>
</reference>
<sequence>MPIQTDSDSDNDHASFVQVSCVTV</sequence>